<sequence>MSLFLGKYANPVRLLLEHSKGLAEKFRVDKA</sequence>
<dbReference type="EMBL" id="UINC01042864">
    <property type="protein sequence ID" value="SVB46072.1"/>
    <property type="molecule type" value="Genomic_DNA"/>
</dbReference>
<organism evidence="1">
    <name type="scientific">marine metagenome</name>
    <dbReference type="NCBI Taxonomy" id="408172"/>
    <lineage>
        <taxon>unclassified sequences</taxon>
        <taxon>metagenomes</taxon>
        <taxon>ecological metagenomes</taxon>
    </lineage>
</organism>
<protein>
    <submittedName>
        <fullName evidence="1">Uncharacterized protein</fullName>
    </submittedName>
</protein>
<gene>
    <name evidence="1" type="ORF">METZ01_LOCUS198926</name>
</gene>
<dbReference type="AlphaFoldDB" id="A0A382E6V6"/>
<reference evidence="1" key="1">
    <citation type="submission" date="2018-05" db="EMBL/GenBank/DDBJ databases">
        <authorList>
            <person name="Lanie J.A."/>
            <person name="Ng W.-L."/>
            <person name="Kazmierczak K.M."/>
            <person name="Andrzejewski T.M."/>
            <person name="Davidsen T.M."/>
            <person name="Wayne K.J."/>
            <person name="Tettelin H."/>
            <person name="Glass J.I."/>
            <person name="Rusch D."/>
            <person name="Podicherti R."/>
            <person name="Tsui H.-C.T."/>
            <person name="Winkler M.E."/>
        </authorList>
    </citation>
    <scope>NUCLEOTIDE SEQUENCE</scope>
</reference>
<evidence type="ECO:0000313" key="1">
    <source>
        <dbReference type="EMBL" id="SVB46072.1"/>
    </source>
</evidence>
<proteinExistence type="predicted"/>
<name>A0A382E6V6_9ZZZZ</name>
<accession>A0A382E6V6</accession>